<evidence type="ECO:0000256" key="1">
    <source>
        <dbReference type="SAM" id="Phobius"/>
    </source>
</evidence>
<proteinExistence type="predicted"/>
<feature type="transmembrane region" description="Helical" evidence="1">
    <location>
        <begin position="306"/>
        <end position="334"/>
    </location>
</feature>
<gene>
    <name evidence="2" type="ORF">NEMBOFW57_009650</name>
</gene>
<dbReference type="InterPro" id="IPR046536">
    <property type="entry name" value="DUF6601"/>
</dbReference>
<dbReference type="PANTHER" id="PTHR34414:SF1">
    <property type="entry name" value="SUBTILISIN-LIKE SERINE PROTEASE"/>
    <property type="match status" value="1"/>
</dbReference>
<keyword evidence="1" id="KW-1133">Transmembrane helix</keyword>
<dbReference type="Proteomes" id="UP001197093">
    <property type="component" value="Unassembled WGS sequence"/>
</dbReference>
<keyword evidence="1" id="KW-0812">Transmembrane</keyword>
<dbReference type="AlphaFoldDB" id="A0AAD4HUY0"/>
<sequence>MAAPTLPSAPACAAIHDILHVLDDLKFNGDLETVTAGVGEKQTRKILKAADEKKNYLPGQPRVRLDDGLFAYLTESHTTDKLDELLPFMRYIFVQTPLHNHIKPLHHQGSHERKIKVSENPGLHLVWYHELIFIKPVPAYFYSPAFWNYLGSADADDAEKRWPLYKACIGFMRSYYLLIKYEIDFKQACDLHLIPKKANGTLPTYEEWCEFIVPFARAGDDRVSRRYHYGELRLTRINRTAFFFKGKLAYFHIYPQWGSFLKHTLAPIVTIFAVCSVVLNAMQVGLSAVAMLQAPPDGLWPNFVAVSIWFSVILMTGIAAGLVAVLLGISIMGLKDLVRGNSVRRQKKKNGDRRDTLRDMISHGMVW</sequence>
<keyword evidence="3" id="KW-1185">Reference proteome</keyword>
<evidence type="ECO:0000313" key="3">
    <source>
        <dbReference type="Proteomes" id="UP001197093"/>
    </source>
</evidence>
<comment type="caution">
    <text evidence="2">The sequence shown here is derived from an EMBL/GenBank/DDBJ whole genome shotgun (WGS) entry which is preliminary data.</text>
</comment>
<reference evidence="2" key="1">
    <citation type="submission" date="2023-02" db="EMBL/GenBank/DDBJ databases">
        <authorList>
            <person name="Palmer J.M."/>
        </authorList>
    </citation>
    <scope>NUCLEOTIDE SEQUENCE</scope>
    <source>
        <strain evidence="2">FW57</strain>
    </source>
</reference>
<name>A0AAD4HUY0_9PEZI</name>
<accession>A0AAD4HUY0</accession>
<organism evidence="2 3">
    <name type="scientific">Staphylotrichum longicolle</name>
    <dbReference type="NCBI Taxonomy" id="669026"/>
    <lineage>
        <taxon>Eukaryota</taxon>
        <taxon>Fungi</taxon>
        <taxon>Dikarya</taxon>
        <taxon>Ascomycota</taxon>
        <taxon>Pezizomycotina</taxon>
        <taxon>Sordariomycetes</taxon>
        <taxon>Sordariomycetidae</taxon>
        <taxon>Sordariales</taxon>
        <taxon>Chaetomiaceae</taxon>
        <taxon>Staphylotrichum</taxon>
    </lineage>
</organism>
<feature type="transmembrane region" description="Helical" evidence="1">
    <location>
        <begin position="265"/>
        <end position="286"/>
    </location>
</feature>
<protein>
    <submittedName>
        <fullName evidence="2">Uncharacterized protein</fullName>
    </submittedName>
</protein>
<dbReference type="Pfam" id="PF20246">
    <property type="entry name" value="DUF6601"/>
    <property type="match status" value="1"/>
</dbReference>
<keyword evidence="1" id="KW-0472">Membrane</keyword>
<evidence type="ECO:0000313" key="2">
    <source>
        <dbReference type="EMBL" id="KAG7285032.1"/>
    </source>
</evidence>
<dbReference type="PANTHER" id="PTHR34414">
    <property type="entry name" value="HET DOMAIN-CONTAINING PROTEIN-RELATED"/>
    <property type="match status" value="1"/>
</dbReference>
<dbReference type="EMBL" id="JAHCVI010000005">
    <property type="protein sequence ID" value="KAG7285032.1"/>
    <property type="molecule type" value="Genomic_DNA"/>
</dbReference>